<dbReference type="PROSITE" id="PS51257">
    <property type="entry name" value="PROKAR_LIPOPROTEIN"/>
    <property type="match status" value="1"/>
</dbReference>
<organism evidence="2 3">
    <name type="scientific">Indibacter alkaliphilus (strain CCUG 57479 / KCTC 22604 / LW1)</name>
    <dbReference type="NCBI Taxonomy" id="1189612"/>
    <lineage>
        <taxon>Bacteria</taxon>
        <taxon>Pseudomonadati</taxon>
        <taxon>Bacteroidota</taxon>
        <taxon>Cytophagia</taxon>
        <taxon>Cytophagales</taxon>
        <taxon>Cyclobacteriaceae</taxon>
    </lineage>
</organism>
<dbReference type="RefSeq" id="WP_009034252.1">
    <property type="nucleotide sequence ID" value="NZ_ALWO02000011.1"/>
</dbReference>
<feature type="domain" description="Thioredoxin" evidence="1">
    <location>
        <begin position="240"/>
        <end position="396"/>
    </location>
</feature>
<dbReference type="InterPro" id="IPR013766">
    <property type="entry name" value="Thioredoxin_domain"/>
</dbReference>
<gene>
    <name evidence="2" type="ORF">A33Q_0516</name>
</gene>
<dbReference type="CDD" id="cd02966">
    <property type="entry name" value="TlpA_like_family"/>
    <property type="match status" value="1"/>
</dbReference>
<keyword evidence="2" id="KW-0449">Lipoprotein</keyword>
<protein>
    <submittedName>
        <fullName evidence="2">Lipoprotein, putative</fullName>
    </submittedName>
</protein>
<dbReference type="Gene3D" id="3.40.30.10">
    <property type="entry name" value="Glutaredoxin"/>
    <property type="match status" value="1"/>
</dbReference>
<dbReference type="SUPFAM" id="SSF52833">
    <property type="entry name" value="Thioredoxin-like"/>
    <property type="match status" value="1"/>
</dbReference>
<evidence type="ECO:0000313" key="3">
    <source>
        <dbReference type="Proteomes" id="UP000006073"/>
    </source>
</evidence>
<dbReference type="OrthoDB" id="616241at2"/>
<name>S2DRC1_INDAL</name>
<dbReference type="InterPro" id="IPR036249">
    <property type="entry name" value="Thioredoxin-like_sf"/>
</dbReference>
<sequence>MKNFFFLTLLVLFFSCQSNPQKTTLPDKYLVNLAVDSEFIPFEMSIIRSGENWYAEVYNAEEVLVFDEVNFEDDSLKVSLGIFDAELRAKILKNGSLDGFFVKNYLNNYKVPFTAESFGGSRFPVSDEVEADFSGRWKTLFQTEDDSYDAIGIFTQQGNQIQGTFMTKLGDYRFLDGNVSGNTFQMSAFDGSHAFLFTGKMEQDGSITGRFRSGPKYTESFSAERNDNFELPDAYSLNYLKEGYEKLEFTFPDVNGNKVSITDPQFQNKVVLVQLFGTWCPNCMDETKFLGPWYEKNRDAGVEIIGLAFESKPDFDYASSRVKKSMEKLNASYTFLIAGESNKQKASEALPALNQVIAFPTLIYLDKKGKVRHIHTGFNGPGTGVYYERWVDEHNQLIKELLAE</sequence>
<dbReference type="STRING" id="1189612.A33Q_0516"/>
<dbReference type="InterPro" id="IPR050553">
    <property type="entry name" value="Thioredoxin_ResA/DsbE_sf"/>
</dbReference>
<dbReference type="eggNOG" id="COG0526">
    <property type="taxonomic scope" value="Bacteria"/>
</dbReference>
<dbReference type="PROSITE" id="PS51352">
    <property type="entry name" value="THIOREDOXIN_2"/>
    <property type="match status" value="1"/>
</dbReference>
<reference evidence="2 3" key="1">
    <citation type="journal article" date="2013" name="Genome Announc.">
        <title>Draft Genome Sequence of Indibacter alkaliphilus Strain LW1T, Isolated from Lonar Lake, a Haloalkaline Lake in the Buldana District of Maharashtra, India.</title>
        <authorList>
            <person name="Singh A."/>
            <person name="Kumar Jangir P."/>
            <person name="Sharma R."/>
            <person name="Singh A."/>
            <person name="Kumar Pinnaka A."/>
            <person name="Shivaji S."/>
        </authorList>
    </citation>
    <scope>NUCLEOTIDE SEQUENCE [LARGE SCALE GENOMIC DNA]</scope>
    <source>
        <strain evidence="3">CCUG 57479 / KCTC 22604 / LW1</strain>
    </source>
</reference>
<dbReference type="PANTHER" id="PTHR42852:SF13">
    <property type="entry name" value="PROTEIN DIPZ"/>
    <property type="match status" value="1"/>
</dbReference>
<proteinExistence type="predicted"/>
<dbReference type="EMBL" id="ALWO02000011">
    <property type="protein sequence ID" value="EOZ99835.1"/>
    <property type="molecule type" value="Genomic_DNA"/>
</dbReference>
<dbReference type="GO" id="GO:0016491">
    <property type="term" value="F:oxidoreductase activity"/>
    <property type="evidence" value="ECO:0007669"/>
    <property type="project" value="InterPro"/>
</dbReference>
<dbReference type="AlphaFoldDB" id="S2DRC1"/>
<accession>S2DRC1</accession>
<dbReference type="PANTHER" id="PTHR42852">
    <property type="entry name" value="THIOL:DISULFIDE INTERCHANGE PROTEIN DSBE"/>
    <property type="match status" value="1"/>
</dbReference>
<dbReference type="InterPro" id="IPR013740">
    <property type="entry name" value="Redoxin"/>
</dbReference>
<dbReference type="Pfam" id="PF08534">
    <property type="entry name" value="Redoxin"/>
    <property type="match status" value="1"/>
</dbReference>
<comment type="caution">
    <text evidence="2">The sequence shown here is derived from an EMBL/GenBank/DDBJ whole genome shotgun (WGS) entry which is preliminary data.</text>
</comment>
<dbReference type="Proteomes" id="UP000006073">
    <property type="component" value="Unassembled WGS sequence"/>
</dbReference>
<keyword evidence="3" id="KW-1185">Reference proteome</keyword>
<evidence type="ECO:0000313" key="2">
    <source>
        <dbReference type="EMBL" id="EOZ99835.1"/>
    </source>
</evidence>
<evidence type="ECO:0000259" key="1">
    <source>
        <dbReference type="PROSITE" id="PS51352"/>
    </source>
</evidence>